<keyword evidence="1" id="KW-1133">Transmembrane helix</keyword>
<sequence>MEGTSMEGFLAGTGGVEHPAAMDGGVPGEPLRLGVALGVVLGLAVGGVGLKGAAAGLHGLGHRFGVRARRHGGVTQRAELGPQELGKLVALLR</sequence>
<proteinExistence type="predicted"/>
<dbReference type="Proteomes" id="UP001501470">
    <property type="component" value="Unassembled WGS sequence"/>
</dbReference>
<protein>
    <submittedName>
        <fullName evidence="2">Uncharacterized protein</fullName>
    </submittedName>
</protein>
<reference evidence="2 3" key="1">
    <citation type="journal article" date="2019" name="Int. J. Syst. Evol. Microbiol.">
        <title>The Global Catalogue of Microorganisms (GCM) 10K type strain sequencing project: providing services to taxonomists for standard genome sequencing and annotation.</title>
        <authorList>
            <consortium name="The Broad Institute Genomics Platform"/>
            <consortium name="The Broad Institute Genome Sequencing Center for Infectious Disease"/>
            <person name="Wu L."/>
            <person name="Ma J."/>
        </authorList>
    </citation>
    <scope>NUCLEOTIDE SEQUENCE [LARGE SCALE GENOMIC DNA]</scope>
    <source>
        <strain evidence="2 3">JCM 15933</strain>
    </source>
</reference>
<keyword evidence="1" id="KW-0472">Membrane</keyword>
<evidence type="ECO:0000313" key="2">
    <source>
        <dbReference type="EMBL" id="GAA1559206.1"/>
    </source>
</evidence>
<dbReference type="EMBL" id="BAAAQD010000028">
    <property type="protein sequence ID" value="GAA1559206.1"/>
    <property type="molecule type" value="Genomic_DNA"/>
</dbReference>
<accession>A0ABN2CI60</accession>
<evidence type="ECO:0000313" key="3">
    <source>
        <dbReference type="Proteomes" id="UP001501470"/>
    </source>
</evidence>
<gene>
    <name evidence="2" type="ORF">GCM10009827_095250</name>
</gene>
<name>A0ABN2CI60_9ACTN</name>
<comment type="caution">
    <text evidence="2">The sequence shown here is derived from an EMBL/GenBank/DDBJ whole genome shotgun (WGS) entry which is preliminary data.</text>
</comment>
<organism evidence="2 3">
    <name type="scientific">Dactylosporangium maewongense</name>
    <dbReference type="NCBI Taxonomy" id="634393"/>
    <lineage>
        <taxon>Bacteria</taxon>
        <taxon>Bacillati</taxon>
        <taxon>Actinomycetota</taxon>
        <taxon>Actinomycetes</taxon>
        <taxon>Micromonosporales</taxon>
        <taxon>Micromonosporaceae</taxon>
        <taxon>Dactylosporangium</taxon>
    </lineage>
</organism>
<evidence type="ECO:0000256" key="1">
    <source>
        <dbReference type="SAM" id="Phobius"/>
    </source>
</evidence>
<feature type="transmembrane region" description="Helical" evidence="1">
    <location>
        <begin position="35"/>
        <end position="60"/>
    </location>
</feature>
<keyword evidence="3" id="KW-1185">Reference proteome</keyword>
<keyword evidence="1" id="KW-0812">Transmembrane</keyword>